<dbReference type="GO" id="GO:0022857">
    <property type="term" value="F:transmembrane transporter activity"/>
    <property type="evidence" value="ECO:0007669"/>
    <property type="project" value="TreeGrafter"/>
</dbReference>
<keyword evidence="5" id="KW-0732">Signal</keyword>
<accession>A0A448WYS8</accession>
<gene>
    <name evidence="6" type="ORF">PXEA_LOCUS17076</name>
</gene>
<comment type="subcellular location">
    <subcellularLocation>
        <location evidence="1">Membrane</location>
        <topology evidence="1">Multi-pass membrane protein</topology>
    </subcellularLocation>
</comment>
<dbReference type="Proteomes" id="UP000784294">
    <property type="component" value="Unassembled WGS sequence"/>
</dbReference>
<dbReference type="OrthoDB" id="6493944at2759"/>
<proteinExistence type="predicted"/>
<evidence type="ECO:0000256" key="2">
    <source>
        <dbReference type="ARBA" id="ARBA00022692"/>
    </source>
</evidence>
<dbReference type="AlphaFoldDB" id="A0A448WYS8"/>
<evidence type="ECO:0000313" key="6">
    <source>
        <dbReference type="EMBL" id="VEL23636.1"/>
    </source>
</evidence>
<keyword evidence="2" id="KW-0812">Transmembrane</keyword>
<dbReference type="GO" id="GO:0005886">
    <property type="term" value="C:plasma membrane"/>
    <property type="evidence" value="ECO:0007669"/>
    <property type="project" value="TreeGrafter"/>
</dbReference>
<dbReference type="PANTHER" id="PTHR10283:SF82">
    <property type="entry name" value="SOLUTE CARRIER FAMILY 13 MEMBER 2"/>
    <property type="match status" value="1"/>
</dbReference>
<keyword evidence="4" id="KW-0472">Membrane</keyword>
<reference evidence="6" key="1">
    <citation type="submission" date="2018-11" db="EMBL/GenBank/DDBJ databases">
        <authorList>
            <consortium name="Pathogen Informatics"/>
        </authorList>
    </citation>
    <scope>NUCLEOTIDE SEQUENCE</scope>
</reference>
<organism evidence="6 7">
    <name type="scientific">Protopolystoma xenopodis</name>
    <dbReference type="NCBI Taxonomy" id="117903"/>
    <lineage>
        <taxon>Eukaryota</taxon>
        <taxon>Metazoa</taxon>
        <taxon>Spiralia</taxon>
        <taxon>Lophotrochozoa</taxon>
        <taxon>Platyhelminthes</taxon>
        <taxon>Monogenea</taxon>
        <taxon>Polyopisthocotylea</taxon>
        <taxon>Polystomatidea</taxon>
        <taxon>Polystomatidae</taxon>
        <taxon>Protopolystoma</taxon>
    </lineage>
</organism>
<evidence type="ECO:0000256" key="5">
    <source>
        <dbReference type="SAM" id="SignalP"/>
    </source>
</evidence>
<keyword evidence="7" id="KW-1185">Reference proteome</keyword>
<comment type="caution">
    <text evidence="6">The sequence shown here is derived from an EMBL/GenBank/DDBJ whole genome shotgun (WGS) entry which is preliminary data.</text>
</comment>
<evidence type="ECO:0000313" key="7">
    <source>
        <dbReference type="Proteomes" id="UP000784294"/>
    </source>
</evidence>
<feature type="signal peptide" evidence="5">
    <location>
        <begin position="1"/>
        <end position="30"/>
    </location>
</feature>
<sequence>MMGFMLPTWFLSMWMSNTATTAMMITLVDAVTDRLESLSREGKSDNGRTVDWFGRRVGWSGWDFYFITDLAKEQEIQAFNFPFLTLKTL</sequence>
<evidence type="ECO:0000256" key="1">
    <source>
        <dbReference type="ARBA" id="ARBA00004141"/>
    </source>
</evidence>
<feature type="chain" id="PRO_5019194117" evidence="5">
    <location>
        <begin position="31"/>
        <end position="89"/>
    </location>
</feature>
<dbReference type="EMBL" id="CAAALY010062991">
    <property type="protein sequence ID" value="VEL23636.1"/>
    <property type="molecule type" value="Genomic_DNA"/>
</dbReference>
<name>A0A448WYS8_9PLAT</name>
<protein>
    <submittedName>
        <fullName evidence="6">Uncharacterized protein</fullName>
    </submittedName>
</protein>
<evidence type="ECO:0000256" key="4">
    <source>
        <dbReference type="ARBA" id="ARBA00023136"/>
    </source>
</evidence>
<keyword evidence="3" id="KW-1133">Transmembrane helix</keyword>
<evidence type="ECO:0000256" key="3">
    <source>
        <dbReference type="ARBA" id="ARBA00022989"/>
    </source>
</evidence>
<dbReference type="PANTHER" id="PTHR10283">
    <property type="entry name" value="SOLUTE CARRIER FAMILY 13 MEMBER"/>
    <property type="match status" value="1"/>
</dbReference>